<protein>
    <submittedName>
        <fullName evidence="3">YceI family protein</fullName>
    </submittedName>
</protein>
<feature type="signal peptide" evidence="1">
    <location>
        <begin position="1"/>
        <end position="22"/>
    </location>
</feature>
<evidence type="ECO:0000313" key="4">
    <source>
        <dbReference type="Proteomes" id="UP001064087"/>
    </source>
</evidence>
<name>A0ABY6DB55_9RHOB</name>
<feature type="domain" description="Lipid/polyisoprenoid-binding YceI-like" evidence="2">
    <location>
        <begin position="26"/>
        <end position="188"/>
    </location>
</feature>
<dbReference type="PANTHER" id="PTHR34406:SF1">
    <property type="entry name" value="PROTEIN YCEI"/>
    <property type="match status" value="1"/>
</dbReference>
<proteinExistence type="predicted"/>
<dbReference type="SMART" id="SM00867">
    <property type="entry name" value="YceI"/>
    <property type="match status" value="1"/>
</dbReference>
<accession>A0ABY6DB55</accession>
<evidence type="ECO:0000313" key="3">
    <source>
        <dbReference type="EMBL" id="UXX82800.1"/>
    </source>
</evidence>
<organism evidence="3 4">
    <name type="scientific">Roseovarius pelagicus</name>
    <dbReference type="NCBI Taxonomy" id="2980108"/>
    <lineage>
        <taxon>Bacteria</taxon>
        <taxon>Pseudomonadati</taxon>
        <taxon>Pseudomonadota</taxon>
        <taxon>Alphaproteobacteria</taxon>
        <taxon>Rhodobacterales</taxon>
        <taxon>Roseobacteraceae</taxon>
        <taxon>Roseovarius</taxon>
    </lineage>
</organism>
<dbReference type="InterPro" id="IPR036761">
    <property type="entry name" value="TTHA0802/YceI-like_sf"/>
</dbReference>
<keyword evidence="1" id="KW-0732">Signal</keyword>
<evidence type="ECO:0000256" key="1">
    <source>
        <dbReference type="SAM" id="SignalP"/>
    </source>
</evidence>
<gene>
    <name evidence="3" type="ORF">N7U68_17195</name>
</gene>
<evidence type="ECO:0000259" key="2">
    <source>
        <dbReference type="SMART" id="SM00867"/>
    </source>
</evidence>
<dbReference type="SUPFAM" id="SSF101874">
    <property type="entry name" value="YceI-like"/>
    <property type="match status" value="1"/>
</dbReference>
<dbReference type="RefSeq" id="WP_263047603.1">
    <property type="nucleotide sequence ID" value="NZ_CP106738.1"/>
</dbReference>
<dbReference type="Proteomes" id="UP001064087">
    <property type="component" value="Chromosome"/>
</dbReference>
<dbReference type="EMBL" id="CP106738">
    <property type="protein sequence ID" value="UXX82800.1"/>
    <property type="molecule type" value="Genomic_DNA"/>
</dbReference>
<sequence length="189" mass="20105">MLLRSMTLALGLLVGVATAPHAAPELYRLDTARSQVGFELDMDGTAQPGTMPIKTARMMIDLENVQRSTVHVTLDAQAAQTGVAFVTGMMKGPEVLDTANFPEIHFQSTRIIGDLQGASVTGNLTIRGVTHPVTLKAGVFRQRGTDASNRDKLTVLLSGTISRDAFGAGGYPGFVGDRIGLRIVAQIEK</sequence>
<feature type="chain" id="PRO_5046054452" evidence="1">
    <location>
        <begin position="23"/>
        <end position="189"/>
    </location>
</feature>
<dbReference type="Pfam" id="PF04264">
    <property type="entry name" value="YceI"/>
    <property type="match status" value="1"/>
</dbReference>
<keyword evidence="4" id="KW-1185">Reference proteome</keyword>
<dbReference type="Gene3D" id="2.40.128.110">
    <property type="entry name" value="Lipid/polyisoprenoid-binding, YceI-like"/>
    <property type="match status" value="1"/>
</dbReference>
<reference evidence="3" key="1">
    <citation type="submission" date="2022-10" db="EMBL/GenBank/DDBJ databases">
        <title>Roseovarius pelagicus sp. nov., isolated from Arctic seawater.</title>
        <authorList>
            <person name="Hong Y.W."/>
            <person name="Hwang C.Y."/>
        </authorList>
    </citation>
    <scope>NUCLEOTIDE SEQUENCE</scope>
    <source>
        <strain evidence="3">HL-MP18</strain>
    </source>
</reference>
<dbReference type="PANTHER" id="PTHR34406">
    <property type="entry name" value="PROTEIN YCEI"/>
    <property type="match status" value="1"/>
</dbReference>
<dbReference type="InterPro" id="IPR007372">
    <property type="entry name" value="Lipid/polyisoprenoid-bd_YceI"/>
</dbReference>